<dbReference type="EMBL" id="BPQB01000045">
    <property type="protein sequence ID" value="GJE95065.1"/>
    <property type="molecule type" value="Genomic_DNA"/>
</dbReference>
<keyword evidence="1" id="KW-0238">DNA-binding</keyword>
<dbReference type="OrthoDB" id="3254696at2759"/>
<dbReference type="Gene3D" id="1.10.150.130">
    <property type="match status" value="1"/>
</dbReference>
<dbReference type="SUPFAM" id="SSF47823">
    <property type="entry name" value="lambda integrase-like, N-terminal domain"/>
    <property type="match status" value="1"/>
</dbReference>
<name>A0A9P3LH81_9APHY</name>
<dbReference type="AlphaFoldDB" id="A0A9P3LH81"/>
<dbReference type="InterPro" id="IPR052055">
    <property type="entry name" value="Hepadnavirus_pol/RT"/>
</dbReference>
<dbReference type="SUPFAM" id="SSF56349">
    <property type="entry name" value="DNA breaking-rejoining enzymes"/>
    <property type="match status" value="1"/>
</dbReference>
<sequence length="723" mass="80579">MFGLRSSAGVFGSVADMLLAIYRAAGFDPICKWVDDFLVIQLPGQTWTEDDFIALTARLGVPWATEKTRKLASRQQYIGFVWDLEAKSVSLPSEKLEDIHALLGDWLRPRARFTMREAARLHGKLIHVSCIYPLLRPFIRSASRFASSYRDPRAHLHVPGALSQDLRQISRLLKKLPAELPLEEESAWDVHWWGDASTSFGIGVSVGEFWNVWTWAPGVSVGPKQRYDIGWAEAVAVELGLLSLVFHGLLAQRPAAQAKVLVRSDNLPVVSILNSGRSRSQTSNDVLRRIYGACAENAIHLHAVHVPSRDNVTDALSRGDIVGFLAGFPQATTRSSMPLPSHLTSSERLQLRPSSLRPPCKADQRIFRWRGVHTPPPTTIDVPILQRIASLASAYSLRDASSYGSGIRKFHIFCDVFSVPEADRLPASFALLNSFALWAATDPSRMDLADQPASQFETVEPTTVRKYLSAVAAWHVAQGWPDPLSKEDHERIHWHLRGLENLQGSRRRPPRPPITLRMLAALQAELDLSDPFDACVWAIACCAFWGLMRFGEVTVKSRAAFDPDKHLTRGDADFDFDLDGKPFFRLNLRAAKTAQPGEVQQVFLAEQGLLCPQQALFNLARVVPAGASAPLFSWRDSRGAVRPMVRERALERINEILSRRGWGTMFGHSFRIGGASFLLGQGVSPEVVRILGRWRSLAYEAYIRAFEQVSSRHVGHLADGFAF</sequence>
<evidence type="ECO:0000313" key="4">
    <source>
        <dbReference type="Proteomes" id="UP000703269"/>
    </source>
</evidence>
<dbReference type="Proteomes" id="UP000703269">
    <property type="component" value="Unassembled WGS sequence"/>
</dbReference>
<comment type="caution">
    <text evidence="3">The sequence shown here is derived from an EMBL/GenBank/DDBJ whole genome shotgun (WGS) entry which is preliminary data.</text>
</comment>
<dbReference type="PANTHER" id="PTHR33050">
    <property type="entry name" value="REVERSE TRANSCRIPTASE DOMAIN-CONTAINING PROTEIN"/>
    <property type="match status" value="1"/>
</dbReference>
<protein>
    <recommendedName>
        <fullName evidence="5">DNA breaking-rejoining enzyme</fullName>
    </recommendedName>
</protein>
<gene>
    <name evidence="3" type="ORF">PsYK624_112440</name>
</gene>
<dbReference type="InterPro" id="IPR010998">
    <property type="entry name" value="Integrase_recombinase_N"/>
</dbReference>
<dbReference type="InterPro" id="IPR011010">
    <property type="entry name" value="DNA_brk_join_enz"/>
</dbReference>
<dbReference type="InterPro" id="IPR013762">
    <property type="entry name" value="Integrase-like_cat_sf"/>
</dbReference>
<dbReference type="GO" id="GO:0015074">
    <property type="term" value="P:DNA integration"/>
    <property type="evidence" value="ECO:0007669"/>
    <property type="project" value="InterPro"/>
</dbReference>
<dbReference type="Gene3D" id="1.10.443.10">
    <property type="entry name" value="Intergrase catalytic core"/>
    <property type="match status" value="1"/>
</dbReference>
<keyword evidence="2" id="KW-0233">DNA recombination</keyword>
<accession>A0A9P3LH81</accession>
<evidence type="ECO:0008006" key="5">
    <source>
        <dbReference type="Google" id="ProtNLM"/>
    </source>
</evidence>
<proteinExistence type="predicted"/>
<dbReference type="PANTHER" id="PTHR33050:SF7">
    <property type="entry name" value="RIBONUCLEASE H"/>
    <property type="match status" value="1"/>
</dbReference>
<evidence type="ECO:0000256" key="2">
    <source>
        <dbReference type="ARBA" id="ARBA00023172"/>
    </source>
</evidence>
<dbReference type="GO" id="GO:0006310">
    <property type="term" value="P:DNA recombination"/>
    <property type="evidence" value="ECO:0007669"/>
    <property type="project" value="UniProtKB-KW"/>
</dbReference>
<evidence type="ECO:0000256" key="1">
    <source>
        <dbReference type="ARBA" id="ARBA00023125"/>
    </source>
</evidence>
<reference evidence="3 4" key="1">
    <citation type="submission" date="2021-08" db="EMBL/GenBank/DDBJ databases">
        <title>Draft Genome Sequence of Phanerochaete sordida strain YK-624.</title>
        <authorList>
            <person name="Mori T."/>
            <person name="Dohra H."/>
            <person name="Suzuki T."/>
            <person name="Kawagishi H."/>
            <person name="Hirai H."/>
        </authorList>
    </citation>
    <scope>NUCLEOTIDE SEQUENCE [LARGE SCALE GENOMIC DNA]</scope>
    <source>
        <strain evidence="3 4">YK-624</strain>
    </source>
</reference>
<organism evidence="3 4">
    <name type="scientific">Phanerochaete sordida</name>
    <dbReference type="NCBI Taxonomy" id="48140"/>
    <lineage>
        <taxon>Eukaryota</taxon>
        <taxon>Fungi</taxon>
        <taxon>Dikarya</taxon>
        <taxon>Basidiomycota</taxon>
        <taxon>Agaricomycotina</taxon>
        <taxon>Agaricomycetes</taxon>
        <taxon>Polyporales</taxon>
        <taxon>Phanerochaetaceae</taxon>
        <taxon>Phanerochaete</taxon>
    </lineage>
</organism>
<dbReference type="GO" id="GO:0003677">
    <property type="term" value="F:DNA binding"/>
    <property type="evidence" value="ECO:0007669"/>
    <property type="project" value="UniProtKB-KW"/>
</dbReference>
<keyword evidence="4" id="KW-1185">Reference proteome</keyword>
<evidence type="ECO:0000313" key="3">
    <source>
        <dbReference type="EMBL" id="GJE95065.1"/>
    </source>
</evidence>